<dbReference type="GO" id="GO:0051123">
    <property type="term" value="P:RNA polymerase II preinitiation complex assembly"/>
    <property type="evidence" value="ECO:0007669"/>
    <property type="project" value="TreeGrafter"/>
</dbReference>
<dbReference type="GO" id="GO:0017025">
    <property type="term" value="F:TBP-class protein binding"/>
    <property type="evidence" value="ECO:0007669"/>
    <property type="project" value="InterPro"/>
</dbReference>
<evidence type="ECO:0000256" key="4">
    <source>
        <dbReference type="ARBA" id="ARBA00023242"/>
    </source>
</evidence>
<dbReference type="InterPro" id="IPR018359">
    <property type="entry name" value="Bromodomain_CS"/>
</dbReference>
<evidence type="ECO:0000313" key="7">
    <source>
        <dbReference type="EMBL" id="ELA42757.1"/>
    </source>
</evidence>
<keyword evidence="8" id="KW-1185">Reference proteome</keyword>
<organism evidence="7 8">
    <name type="scientific">Vittaforma corneae (strain ATCC 50505)</name>
    <name type="common">Microsporidian parasite</name>
    <name type="synonym">Nosema corneum</name>
    <dbReference type="NCBI Taxonomy" id="993615"/>
    <lineage>
        <taxon>Eukaryota</taxon>
        <taxon>Fungi</taxon>
        <taxon>Fungi incertae sedis</taxon>
        <taxon>Microsporidia</taxon>
        <taxon>Nosematidae</taxon>
        <taxon>Vittaforma</taxon>
    </lineage>
</organism>
<dbReference type="InterPro" id="IPR040240">
    <property type="entry name" value="TAF1"/>
</dbReference>
<comment type="subcellular location">
    <subcellularLocation>
        <location evidence="1">Nucleus</location>
    </subcellularLocation>
</comment>
<protein>
    <recommendedName>
        <fullName evidence="6">Bromo domain-containing protein</fullName>
    </recommendedName>
</protein>
<dbReference type="OrthoDB" id="5752at2759"/>
<dbReference type="PROSITE" id="PS50014">
    <property type="entry name" value="BROMODOMAIN_2"/>
    <property type="match status" value="1"/>
</dbReference>
<gene>
    <name evidence="7" type="ORF">VICG_00072</name>
</gene>
<dbReference type="HOGENOM" id="CLU_708035_0_0_1"/>
<proteinExistence type="inferred from homology"/>
<dbReference type="PROSITE" id="PS00633">
    <property type="entry name" value="BROMODOMAIN_1"/>
    <property type="match status" value="1"/>
</dbReference>
<feature type="domain" description="Bromo" evidence="6">
    <location>
        <begin position="231"/>
        <end position="301"/>
    </location>
</feature>
<dbReference type="RefSeq" id="XP_007603525.1">
    <property type="nucleotide sequence ID" value="XM_007603463.1"/>
</dbReference>
<dbReference type="SUPFAM" id="SSF47370">
    <property type="entry name" value="Bromodomain"/>
    <property type="match status" value="1"/>
</dbReference>
<dbReference type="Proteomes" id="UP000011082">
    <property type="component" value="Unassembled WGS sequence"/>
</dbReference>
<dbReference type="GO" id="GO:0005669">
    <property type="term" value="C:transcription factor TFIID complex"/>
    <property type="evidence" value="ECO:0007669"/>
    <property type="project" value="InterPro"/>
</dbReference>
<evidence type="ECO:0000256" key="1">
    <source>
        <dbReference type="ARBA" id="ARBA00004123"/>
    </source>
</evidence>
<dbReference type="AlphaFoldDB" id="L2GR12"/>
<comment type="similarity">
    <text evidence="2">Belongs to the TAF1 family.</text>
</comment>
<dbReference type="PANTHER" id="PTHR13900">
    <property type="entry name" value="TRANSCRIPTION INITIATION FACTOR TFIID"/>
    <property type="match status" value="1"/>
</dbReference>
<dbReference type="PANTHER" id="PTHR13900:SF0">
    <property type="entry name" value="TRANSCRIPTION INITIATION FACTOR TFIID SUBUNIT 1"/>
    <property type="match status" value="1"/>
</dbReference>
<dbReference type="GO" id="GO:0016251">
    <property type="term" value="F:RNA polymerase II general transcription initiation factor activity"/>
    <property type="evidence" value="ECO:0007669"/>
    <property type="project" value="InterPro"/>
</dbReference>
<evidence type="ECO:0000313" key="8">
    <source>
        <dbReference type="Proteomes" id="UP000011082"/>
    </source>
</evidence>
<keyword evidence="4" id="KW-0539">Nucleus</keyword>
<dbReference type="GeneID" id="19880790"/>
<evidence type="ECO:0000256" key="2">
    <source>
        <dbReference type="ARBA" id="ARBA00009064"/>
    </source>
</evidence>
<dbReference type="Pfam" id="PF12157">
    <property type="entry name" value="DUF3591"/>
    <property type="match status" value="1"/>
</dbReference>
<dbReference type="VEuPathDB" id="MicrosporidiaDB:VICG_00072"/>
<dbReference type="SMART" id="SM00297">
    <property type="entry name" value="BROMO"/>
    <property type="match status" value="1"/>
</dbReference>
<dbReference type="PRINTS" id="PR00503">
    <property type="entry name" value="BROMODOMAIN"/>
</dbReference>
<dbReference type="Pfam" id="PF00439">
    <property type="entry name" value="Bromodomain"/>
    <property type="match status" value="1"/>
</dbReference>
<dbReference type="InterPro" id="IPR001487">
    <property type="entry name" value="Bromodomain"/>
</dbReference>
<sequence>MLSAERRMDDLGYKCLEEEEEEDYEAYSPNWYLSRNFVNAAAGKGLLELSGPADPSGTGEAFSFRKIRLKKGNESENRKIIAEHQATYKERAASIWNKHIEMLRSSEMVEYTETSKRLTFEIPSETTATETAAYLTIKRTVDENGTLVVKTEKIYDGRVIKAYLKARKSIKVEDKKTTFTCSSCGQPGHMKTNKSCPNYVGSIKTPKRRIEEKKASLVFQEKLAKLVSVFMSMPFSNAFHRPVSLKKFPNYTAVVKAPIDLGTIKTKARNGVYSKYEEFLGDLILMKENCKLYNGPTHSLTEIADDICNQAQDYYQNNLSEIKELEAQVQEEKYVV</sequence>
<dbReference type="InterPro" id="IPR036427">
    <property type="entry name" value="Bromodomain-like_sf"/>
</dbReference>
<dbReference type="EMBL" id="JH370130">
    <property type="protein sequence ID" value="ELA42757.1"/>
    <property type="molecule type" value="Genomic_DNA"/>
</dbReference>
<dbReference type="Gene3D" id="1.20.920.10">
    <property type="entry name" value="Bromodomain-like"/>
    <property type="match status" value="1"/>
</dbReference>
<name>L2GR12_VITCO</name>
<dbReference type="InParanoid" id="L2GR12"/>
<accession>L2GR12</accession>
<reference evidence="8" key="1">
    <citation type="submission" date="2011-05" db="EMBL/GenBank/DDBJ databases">
        <title>The genome sequence of Vittaforma corneae strain ATCC 50505.</title>
        <authorList>
            <consortium name="The Broad Institute Genome Sequencing Platform"/>
            <person name="Cuomo C."/>
            <person name="Didier E."/>
            <person name="Bowers L."/>
            <person name="Young S.K."/>
            <person name="Zeng Q."/>
            <person name="Gargeya S."/>
            <person name="Fitzgerald M."/>
            <person name="Haas B."/>
            <person name="Abouelleil A."/>
            <person name="Alvarado L."/>
            <person name="Arachchi H.M."/>
            <person name="Berlin A."/>
            <person name="Chapman S.B."/>
            <person name="Gearin G."/>
            <person name="Goldberg J."/>
            <person name="Griggs A."/>
            <person name="Gujja S."/>
            <person name="Hansen M."/>
            <person name="Heiman D."/>
            <person name="Howarth C."/>
            <person name="Larimer J."/>
            <person name="Lui A."/>
            <person name="MacDonald P.J.P."/>
            <person name="McCowen C."/>
            <person name="Montmayeur A."/>
            <person name="Murphy C."/>
            <person name="Neiman D."/>
            <person name="Pearson M."/>
            <person name="Priest M."/>
            <person name="Roberts A."/>
            <person name="Saif S."/>
            <person name="Shea T."/>
            <person name="Sisk P."/>
            <person name="Stolte C."/>
            <person name="Sykes S."/>
            <person name="Wortman J."/>
            <person name="Nusbaum C."/>
            <person name="Birren B."/>
        </authorList>
    </citation>
    <scope>NUCLEOTIDE SEQUENCE [LARGE SCALE GENOMIC DNA]</scope>
    <source>
        <strain evidence="8">ATCC 50505</strain>
    </source>
</reference>
<dbReference type="InterPro" id="IPR022591">
    <property type="entry name" value="TAF1_HAT_dom"/>
</dbReference>
<dbReference type="STRING" id="993615.L2GR12"/>
<evidence type="ECO:0000259" key="6">
    <source>
        <dbReference type="PROSITE" id="PS50014"/>
    </source>
</evidence>
<dbReference type="GO" id="GO:0004402">
    <property type="term" value="F:histone acetyltransferase activity"/>
    <property type="evidence" value="ECO:0007669"/>
    <property type="project" value="InterPro"/>
</dbReference>
<keyword evidence="3 5" id="KW-0103">Bromodomain</keyword>
<evidence type="ECO:0000256" key="3">
    <source>
        <dbReference type="ARBA" id="ARBA00023117"/>
    </source>
</evidence>
<evidence type="ECO:0000256" key="5">
    <source>
        <dbReference type="PROSITE-ProRule" id="PRU00035"/>
    </source>
</evidence>